<proteinExistence type="predicted"/>
<sequence length="1171" mass="129564">MIFRFPVLPFFLACFVGFGAVSCRAKKQFQLLTPSQSGIKFGNALTIHDTLNIIDNELIYNGAGVSVADWNGDGLTDIFFTANMEDNALYLNRGGLKFEDITKAAGVGKPRTCWSAGSTVVDINADGKLDLYVSNMLYGQTDLRRNLLYVNQGNRADGVSTFREMGREYGLDSDSYSAQTAFFDYDNDGDLDAYILVNQMDMQFANQYFSKPIRDSSPTADHLLRNDFDPKLGHAVFTDVSKEAGIQTQGYGHGISVMDINQDGWQDLYVTNDYLTNDNLFINEKGGKEEGRKGQKRLRKQSISSFSPFLLSSPSLFTDHAHDCLKHQSWSAMGNDVADINNDGLLDMITMDMLPDVNERKKALIRENSYAHYQFTQQYGYDYQHIRNTLQLNRGLDPQTGLPCFSDVSQMAGVNETDWSWCPLWFDADNDGYRDLLITNGFPKDISDQDFLAYRNDAASILTDKAALYRIIPEVKIANYIYRNRLGDASGDSTNTMAFADKTTDWGFDTPTFSNGAAYADFDNDGDVDVVINNTNDYAHLYENHLNDSQAPPNYLRIRLAGSAQNLLGLGAKVTAWANGQLFYAEQSIVRGYLSTSEATIHLGLGKITKLDSVRVVWPMGTGNGVGQPAATRATQRVQLLRNVAANQVLSLHWQQATEKPAASVVVSPTSSLTAVDPRSLGIDYVHGEGETIDFNVQKTLPHKFSSFGPVMTSGDVNGDGRADVFLGGSSRVEGTFLLQQANGLFTSQQPRVKQSVGKLEQDAGVLLFDADADGDNDLYCVRGGYLVKPNALLLQDVLYVNDGRGHFRPDSLALPRETANGRVVRAADIDRDGDLDLFVGGSVVPRAYPKADRSYLLRNDSRAGQIRFTDVTLQQSPNLLNIGIINDAQWADMDNDKQPDLILAGEWMPITILKNQRGQLTNTQTNSPAGWWTSLCVADFDNDGDLDIVAGNYGLNTAYHASEAEPLSVYSADFDQNGTYDAILAQFDNNRQGQRNLYAYHSRDDLIKQTIAFRRRFLKYEDFGKATFAQTLPDEFRQRATMQQATQLASCYIENQGKGQYRLVALPVEAQYSPIMTMSAADLNHDGLPDLVLAGNDFGMEVFQGRADAGYGLVLLNAGRGRFRAQTPQQSGFMVPGDARSIAVVPTMGGKSALLVSQKRDRLRLFMLKN</sequence>
<dbReference type="Gene3D" id="2.130.10.130">
    <property type="entry name" value="Integrin alpha, N-terminal"/>
    <property type="match status" value="3"/>
</dbReference>
<evidence type="ECO:0000256" key="1">
    <source>
        <dbReference type="ARBA" id="ARBA00022729"/>
    </source>
</evidence>
<keyword evidence="1" id="KW-0732">Signal</keyword>
<reference evidence="3" key="1">
    <citation type="submission" date="2021-03" db="EMBL/GenBank/DDBJ databases">
        <title>Fibrella sp. HMF5335 genome sequencing and assembly.</title>
        <authorList>
            <person name="Kang H."/>
            <person name="Kim H."/>
            <person name="Bae S."/>
            <person name="Joh K."/>
        </authorList>
    </citation>
    <scope>NUCLEOTIDE SEQUENCE</scope>
    <source>
        <strain evidence="3">HMF5335</strain>
    </source>
</reference>
<dbReference type="AlphaFoldDB" id="A0A939GCB4"/>
<dbReference type="Pfam" id="PF07593">
    <property type="entry name" value="UnbV_ASPIC"/>
    <property type="match status" value="1"/>
</dbReference>
<dbReference type="InterPro" id="IPR013517">
    <property type="entry name" value="FG-GAP"/>
</dbReference>
<dbReference type="SUPFAM" id="SSF69318">
    <property type="entry name" value="Integrin alpha N-terminal domain"/>
    <property type="match status" value="3"/>
</dbReference>
<feature type="domain" description="ASPIC/UnbV" evidence="2">
    <location>
        <begin position="569"/>
        <end position="633"/>
    </location>
</feature>
<organism evidence="3 4">
    <name type="scientific">Fibrella rubiginis</name>
    <dbReference type="NCBI Taxonomy" id="2817060"/>
    <lineage>
        <taxon>Bacteria</taxon>
        <taxon>Pseudomonadati</taxon>
        <taxon>Bacteroidota</taxon>
        <taxon>Cytophagia</taxon>
        <taxon>Cytophagales</taxon>
        <taxon>Spirosomataceae</taxon>
        <taxon>Fibrella</taxon>
    </lineage>
</organism>
<dbReference type="PROSITE" id="PS51257">
    <property type="entry name" value="PROKAR_LIPOPROTEIN"/>
    <property type="match status" value="1"/>
</dbReference>
<dbReference type="InterPro" id="IPR011519">
    <property type="entry name" value="UnbV_ASPIC"/>
</dbReference>
<evidence type="ECO:0000259" key="2">
    <source>
        <dbReference type="Pfam" id="PF07593"/>
    </source>
</evidence>
<dbReference type="Proteomes" id="UP000664034">
    <property type="component" value="Unassembled WGS sequence"/>
</dbReference>
<accession>A0A939GCB4</accession>
<comment type="caution">
    <text evidence="3">The sequence shown here is derived from an EMBL/GenBank/DDBJ whole genome shotgun (WGS) entry which is preliminary data.</text>
</comment>
<dbReference type="InterPro" id="IPR028994">
    <property type="entry name" value="Integrin_alpha_N"/>
</dbReference>
<dbReference type="PANTHER" id="PTHR16026">
    <property type="entry name" value="CARTILAGE ACIDIC PROTEIN 1"/>
    <property type="match status" value="1"/>
</dbReference>
<dbReference type="RefSeq" id="WP_207362501.1">
    <property type="nucleotide sequence ID" value="NZ_JAFMYV010000001.1"/>
</dbReference>
<dbReference type="Pfam" id="PF13517">
    <property type="entry name" value="FG-GAP_3"/>
    <property type="match status" value="4"/>
</dbReference>
<dbReference type="EMBL" id="JAFMYV010000001">
    <property type="protein sequence ID" value="MBO0934925.1"/>
    <property type="molecule type" value="Genomic_DNA"/>
</dbReference>
<dbReference type="InterPro" id="IPR027039">
    <property type="entry name" value="Crtac1"/>
</dbReference>
<evidence type="ECO:0000313" key="3">
    <source>
        <dbReference type="EMBL" id="MBO0934925.1"/>
    </source>
</evidence>
<keyword evidence="4" id="KW-1185">Reference proteome</keyword>
<protein>
    <submittedName>
        <fullName evidence="3">VCBS repeat-containing protein</fullName>
    </submittedName>
</protein>
<name>A0A939GCB4_9BACT</name>
<evidence type="ECO:0000313" key="4">
    <source>
        <dbReference type="Proteomes" id="UP000664034"/>
    </source>
</evidence>
<dbReference type="PANTHER" id="PTHR16026:SF0">
    <property type="entry name" value="CARTILAGE ACIDIC PROTEIN 1"/>
    <property type="match status" value="1"/>
</dbReference>
<gene>
    <name evidence="3" type="ORF">J2I47_00055</name>
</gene>